<protein>
    <submittedName>
        <fullName evidence="1">Uncharacterized protein</fullName>
    </submittedName>
</protein>
<accession>A0A9W8EAU0</accession>
<evidence type="ECO:0000313" key="2">
    <source>
        <dbReference type="Proteomes" id="UP001151582"/>
    </source>
</evidence>
<gene>
    <name evidence="1" type="ORF">H4R34_004794</name>
</gene>
<organism evidence="1 2">
    <name type="scientific">Dimargaris verticillata</name>
    <dbReference type="NCBI Taxonomy" id="2761393"/>
    <lineage>
        <taxon>Eukaryota</taxon>
        <taxon>Fungi</taxon>
        <taxon>Fungi incertae sedis</taxon>
        <taxon>Zoopagomycota</taxon>
        <taxon>Kickxellomycotina</taxon>
        <taxon>Dimargaritomycetes</taxon>
        <taxon>Dimargaritales</taxon>
        <taxon>Dimargaritaceae</taxon>
        <taxon>Dimargaris</taxon>
    </lineage>
</organism>
<dbReference type="Proteomes" id="UP001151582">
    <property type="component" value="Unassembled WGS sequence"/>
</dbReference>
<keyword evidence="2" id="KW-1185">Reference proteome</keyword>
<comment type="caution">
    <text evidence="1">The sequence shown here is derived from an EMBL/GenBank/DDBJ whole genome shotgun (WGS) entry which is preliminary data.</text>
</comment>
<sequence>MENPEATYSFDGSFFVERLALTEPLKAFYDEAVVADSGSTLASAPRSSEAEGRLREAIKAFLAPTNYFMYEQLRIELRKRAQAMGD</sequence>
<reference evidence="1" key="1">
    <citation type="submission" date="2022-07" db="EMBL/GenBank/DDBJ databases">
        <title>Phylogenomic reconstructions and comparative analyses of Kickxellomycotina fungi.</title>
        <authorList>
            <person name="Reynolds N.K."/>
            <person name="Stajich J.E."/>
            <person name="Barry K."/>
            <person name="Grigoriev I.V."/>
            <person name="Crous P."/>
            <person name="Smith M.E."/>
        </authorList>
    </citation>
    <scope>NUCLEOTIDE SEQUENCE</scope>
    <source>
        <strain evidence="1">RSA 567</strain>
    </source>
</reference>
<evidence type="ECO:0000313" key="1">
    <source>
        <dbReference type="EMBL" id="KAJ1974226.1"/>
    </source>
</evidence>
<dbReference type="EMBL" id="JANBQB010000684">
    <property type="protein sequence ID" value="KAJ1974226.1"/>
    <property type="molecule type" value="Genomic_DNA"/>
</dbReference>
<proteinExistence type="predicted"/>
<dbReference type="AlphaFoldDB" id="A0A9W8EAU0"/>
<name>A0A9W8EAU0_9FUNG</name>